<feature type="domain" description="MacB-like periplasmic core" evidence="8">
    <location>
        <begin position="95"/>
        <end position="287"/>
    </location>
</feature>
<evidence type="ECO:0000259" key="8">
    <source>
        <dbReference type="Pfam" id="PF12704"/>
    </source>
</evidence>
<dbReference type="AlphaFoldDB" id="A0A512RMT5"/>
<feature type="domain" description="ABC3 transporter permease C-terminal" evidence="7">
    <location>
        <begin position="336"/>
        <end position="444"/>
    </location>
</feature>
<dbReference type="Pfam" id="PF02687">
    <property type="entry name" value="FtsX"/>
    <property type="match status" value="1"/>
</dbReference>
<evidence type="ECO:0000256" key="6">
    <source>
        <dbReference type="SAM" id="Phobius"/>
    </source>
</evidence>
<reference evidence="9 10" key="1">
    <citation type="submission" date="2019-07" db="EMBL/GenBank/DDBJ databases">
        <title>Whole genome shotgun sequence of Chitinophaga cymbidii NBRC 109752.</title>
        <authorList>
            <person name="Hosoyama A."/>
            <person name="Uohara A."/>
            <person name="Ohji S."/>
            <person name="Ichikawa N."/>
        </authorList>
    </citation>
    <scope>NUCLEOTIDE SEQUENCE [LARGE SCALE GENOMIC DNA]</scope>
    <source>
        <strain evidence="9 10">NBRC 109752</strain>
    </source>
</reference>
<feature type="transmembrane region" description="Helical" evidence="6">
    <location>
        <begin position="332"/>
        <end position="357"/>
    </location>
</feature>
<evidence type="ECO:0000256" key="3">
    <source>
        <dbReference type="ARBA" id="ARBA00022692"/>
    </source>
</evidence>
<evidence type="ECO:0000256" key="1">
    <source>
        <dbReference type="ARBA" id="ARBA00004651"/>
    </source>
</evidence>
<feature type="transmembrane region" description="Helical" evidence="6">
    <location>
        <begin position="415"/>
        <end position="437"/>
    </location>
</feature>
<evidence type="ECO:0000256" key="5">
    <source>
        <dbReference type="ARBA" id="ARBA00023136"/>
    </source>
</evidence>
<dbReference type="InterPro" id="IPR050250">
    <property type="entry name" value="Macrolide_Exporter_MacB"/>
</dbReference>
<comment type="subcellular location">
    <subcellularLocation>
        <location evidence="1">Cell membrane</location>
        <topology evidence="1">Multi-pass membrane protein</topology>
    </subcellularLocation>
</comment>
<name>A0A512RMT5_9BACT</name>
<dbReference type="PANTHER" id="PTHR30572:SF18">
    <property type="entry name" value="ABC-TYPE MACROLIDE FAMILY EXPORT SYSTEM PERMEASE COMPONENT 2"/>
    <property type="match status" value="1"/>
</dbReference>
<dbReference type="EMBL" id="BKAU01000004">
    <property type="protein sequence ID" value="GEP97026.1"/>
    <property type="molecule type" value="Genomic_DNA"/>
</dbReference>
<evidence type="ECO:0000256" key="4">
    <source>
        <dbReference type="ARBA" id="ARBA00022989"/>
    </source>
</evidence>
<keyword evidence="5 6" id="KW-0472">Membrane</keyword>
<dbReference type="GO" id="GO:0022857">
    <property type="term" value="F:transmembrane transporter activity"/>
    <property type="evidence" value="ECO:0007669"/>
    <property type="project" value="TreeGrafter"/>
</dbReference>
<keyword evidence="4 6" id="KW-1133">Transmembrane helix</keyword>
<evidence type="ECO:0000256" key="2">
    <source>
        <dbReference type="ARBA" id="ARBA00022475"/>
    </source>
</evidence>
<evidence type="ECO:0000313" key="10">
    <source>
        <dbReference type="Proteomes" id="UP000321436"/>
    </source>
</evidence>
<evidence type="ECO:0000259" key="7">
    <source>
        <dbReference type="Pfam" id="PF02687"/>
    </source>
</evidence>
<sequence length="455" mass="49946">MIICGIAFLLALVFSSMLLPMFNQLAGKTISQGISGGFRHVLALFFAAAVLGLLTGLYPALVLSSFKPVTVLKGKLPAGGSALLLRKALVVSQFAISTGLIIATIIVYNQMRYMRTRNLGFNKDQILVMDTYGDPAKNAFKQALAGIPAVKSVAMSGSVPGSGHASAHSEIEGLHGDFQTTALNLYFVDFDYIRQFGIAMAAGRSFSRDFSTDSTRAMLLNEAAVKMLGFASPQQAIGKRFRQWGAEGTVIGVIKDFHFHALQQPIKPLSMRFSPEYFHLVSVNIAPENRPATIAAIEKLWKEMIPARPFNYYFIDEYFNRQYHSEEQFGKLVLNFAVLAVFISCLGLLGLAAYATMQRTREIGIRKVLGASVRDIVGLLSRDFLRLVAIAAVIAFPLAWFVMNRWLQDFAYRTGISWWVFVVAGMLAALVALFTICSQAVRAAVANPVESLKVE</sequence>
<dbReference type="InterPro" id="IPR003838">
    <property type="entry name" value="ABC3_permease_C"/>
</dbReference>
<dbReference type="InterPro" id="IPR025857">
    <property type="entry name" value="MacB_PCD"/>
</dbReference>
<dbReference type="PANTHER" id="PTHR30572">
    <property type="entry name" value="MEMBRANE COMPONENT OF TRANSPORTER-RELATED"/>
    <property type="match status" value="1"/>
</dbReference>
<dbReference type="Proteomes" id="UP000321436">
    <property type="component" value="Unassembled WGS sequence"/>
</dbReference>
<feature type="transmembrane region" description="Helical" evidence="6">
    <location>
        <begin position="84"/>
        <end position="108"/>
    </location>
</feature>
<accession>A0A512RMT5</accession>
<evidence type="ECO:0000313" key="9">
    <source>
        <dbReference type="EMBL" id="GEP97026.1"/>
    </source>
</evidence>
<dbReference type="GO" id="GO:0005886">
    <property type="term" value="C:plasma membrane"/>
    <property type="evidence" value="ECO:0007669"/>
    <property type="project" value="UniProtKB-SubCell"/>
</dbReference>
<dbReference type="RefSeq" id="WP_246129964.1">
    <property type="nucleotide sequence ID" value="NZ_BKAU01000004.1"/>
</dbReference>
<organism evidence="9 10">
    <name type="scientific">Chitinophaga cymbidii</name>
    <dbReference type="NCBI Taxonomy" id="1096750"/>
    <lineage>
        <taxon>Bacteria</taxon>
        <taxon>Pseudomonadati</taxon>
        <taxon>Bacteroidota</taxon>
        <taxon>Chitinophagia</taxon>
        <taxon>Chitinophagales</taxon>
        <taxon>Chitinophagaceae</taxon>
        <taxon>Chitinophaga</taxon>
    </lineage>
</organism>
<protein>
    <submittedName>
        <fullName evidence="9">Uncharacterized protein</fullName>
    </submittedName>
</protein>
<proteinExistence type="predicted"/>
<comment type="caution">
    <text evidence="9">The sequence shown here is derived from an EMBL/GenBank/DDBJ whole genome shotgun (WGS) entry which is preliminary data.</text>
</comment>
<keyword evidence="3 6" id="KW-0812">Transmembrane</keyword>
<feature type="transmembrane region" description="Helical" evidence="6">
    <location>
        <begin position="41"/>
        <end position="63"/>
    </location>
</feature>
<gene>
    <name evidence="9" type="ORF">CCY01nite_32860</name>
</gene>
<dbReference type="Pfam" id="PF12704">
    <property type="entry name" value="MacB_PCD"/>
    <property type="match status" value="1"/>
</dbReference>
<keyword evidence="10" id="KW-1185">Reference proteome</keyword>
<keyword evidence="2" id="KW-1003">Cell membrane</keyword>
<feature type="transmembrane region" description="Helical" evidence="6">
    <location>
        <begin position="384"/>
        <end position="403"/>
    </location>
</feature>